<dbReference type="AlphaFoldDB" id="A0A0N0RQQ8"/>
<dbReference type="Gene3D" id="2.60.120.370">
    <property type="entry name" value="YhcH/YjgK/YiaL"/>
    <property type="match status" value="1"/>
</dbReference>
<dbReference type="GO" id="GO:0005829">
    <property type="term" value="C:cytosol"/>
    <property type="evidence" value="ECO:0007669"/>
    <property type="project" value="TreeGrafter"/>
</dbReference>
<dbReference type="OrthoDB" id="9792756at2"/>
<dbReference type="STRING" id="1202724.AM493_10280"/>
<dbReference type="InterPro" id="IPR004375">
    <property type="entry name" value="NanQ/TabA/YiaL"/>
</dbReference>
<evidence type="ECO:0000313" key="1">
    <source>
        <dbReference type="EMBL" id="KOS06372.1"/>
    </source>
</evidence>
<organism evidence="1 2">
    <name type="scientific">Flavobacterium akiainvivens</name>
    <dbReference type="NCBI Taxonomy" id="1202724"/>
    <lineage>
        <taxon>Bacteria</taxon>
        <taxon>Pseudomonadati</taxon>
        <taxon>Bacteroidota</taxon>
        <taxon>Flavobacteriia</taxon>
        <taxon>Flavobacteriales</taxon>
        <taxon>Flavobacteriaceae</taxon>
        <taxon>Flavobacterium</taxon>
    </lineage>
</organism>
<dbReference type="PANTHER" id="PTHR34986">
    <property type="entry name" value="EVOLVED BETA-GALACTOSIDASE SUBUNIT BETA"/>
    <property type="match status" value="1"/>
</dbReference>
<comment type="caution">
    <text evidence="1">The sequence shown here is derived from an EMBL/GenBank/DDBJ whole genome shotgun (WGS) entry which is preliminary data.</text>
</comment>
<keyword evidence="2" id="KW-1185">Reference proteome</keyword>
<dbReference type="InterPro" id="IPR037012">
    <property type="entry name" value="NanQ/TabA/YiaL_sf"/>
</dbReference>
<name>A0A0N0RQQ8_9FLAO</name>
<dbReference type="PANTHER" id="PTHR34986:SF1">
    <property type="entry name" value="PROTEIN YIAL"/>
    <property type="match status" value="1"/>
</dbReference>
<sequence>MIIDKIENWPLYFKKPLFAELFKELENYSKDTTNGVYKDHDNYYFKVMSYDTKENSTVIESHRKEVDIQIVYSGAEHIKIYDAASVEIIEAYDAETDCQFYKPVAPAFTEVTLRPGFMAIFFPNDIHHPQFAVNKPETIKKIVVKVDEKLFS</sequence>
<evidence type="ECO:0000313" key="2">
    <source>
        <dbReference type="Proteomes" id="UP000037755"/>
    </source>
</evidence>
<dbReference type="PATRIC" id="fig|1202724.3.peg.2133"/>
<dbReference type="RefSeq" id="WP_054407880.1">
    <property type="nucleotide sequence ID" value="NZ_FOYA01000001.1"/>
</dbReference>
<dbReference type="Pfam" id="PF04074">
    <property type="entry name" value="DUF386"/>
    <property type="match status" value="1"/>
</dbReference>
<protein>
    <recommendedName>
        <fullName evidence="3">YhcH/YjgK/YiaL family protein</fullName>
    </recommendedName>
</protein>
<proteinExistence type="predicted"/>
<accession>A0A0N0RQQ8</accession>
<dbReference type="NCBIfam" id="TIGR00022">
    <property type="entry name" value="YhcH/YjgK/YiaL family protein"/>
    <property type="match status" value="1"/>
</dbReference>
<dbReference type="EMBL" id="LIYD01000005">
    <property type="protein sequence ID" value="KOS06372.1"/>
    <property type="molecule type" value="Genomic_DNA"/>
</dbReference>
<reference evidence="1 2" key="1">
    <citation type="submission" date="2015-08" db="EMBL/GenBank/DDBJ databases">
        <title>Whole genome sequence of Flavobacterium akiainvivens IK-1T, from decaying Wikstroemia oahuensis, an endemic Hawaiian shrub.</title>
        <authorList>
            <person name="Wan X."/>
            <person name="Hou S."/>
            <person name="Saito J."/>
            <person name="Donachie S."/>
        </authorList>
    </citation>
    <scope>NUCLEOTIDE SEQUENCE [LARGE SCALE GENOMIC DNA]</scope>
    <source>
        <strain evidence="1 2">IK-1</strain>
    </source>
</reference>
<dbReference type="SUPFAM" id="SSF51197">
    <property type="entry name" value="Clavaminate synthase-like"/>
    <property type="match status" value="1"/>
</dbReference>
<evidence type="ECO:0008006" key="3">
    <source>
        <dbReference type="Google" id="ProtNLM"/>
    </source>
</evidence>
<dbReference type="Proteomes" id="UP000037755">
    <property type="component" value="Unassembled WGS sequence"/>
</dbReference>
<gene>
    <name evidence="1" type="ORF">AM493_10280</name>
</gene>